<keyword evidence="6" id="KW-0418">Kinase</keyword>
<dbReference type="NCBIfam" id="TIGR00229">
    <property type="entry name" value="sensory_box"/>
    <property type="match status" value="1"/>
</dbReference>
<feature type="domain" description="PAC" evidence="14">
    <location>
        <begin position="621"/>
        <end position="671"/>
    </location>
</feature>
<dbReference type="Pfam" id="PF02518">
    <property type="entry name" value="HATPase_c"/>
    <property type="match status" value="1"/>
</dbReference>
<feature type="transmembrane region" description="Helical" evidence="10">
    <location>
        <begin position="118"/>
        <end position="144"/>
    </location>
</feature>
<dbReference type="SMART" id="SM00091">
    <property type="entry name" value="PAS"/>
    <property type="match status" value="1"/>
</dbReference>
<dbReference type="SUPFAM" id="SSF47384">
    <property type="entry name" value="Homodimeric domain of signal transducing histidine kinase"/>
    <property type="match status" value="1"/>
</dbReference>
<evidence type="ECO:0000259" key="14">
    <source>
        <dbReference type="PROSITE" id="PS50113"/>
    </source>
</evidence>
<dbReference type="RefSeq" id="WP_326507651.1">
    <property type="nucleotide sequence ID" value="NZ_JAWIIV010000014.1"/>
</dbReference>
<proteinExistence type="predicted"/>
<dbReference type="InterPro" id="IPR004358">
    <property type="entry name" value="Sig_transdc_His_kin-like_C"/>
</dbReference>
<dbReference type="InterPro" id="IPR000700">
    <property type="entry name" value="PAS-assoc_C"/>
</dbReference>
<dbReference type="Proteomes" id="UP001352263">
    <property type="component" value="Unassembled WGS sequence"/>
</dbReference>
<keyword evidence="3 9" id="KW-0597">Phosphoprotein</keyword>
<dbReference type="PROSITE" id="PS50113">
    <property type="entry name" value="PAC"/>
    <property type="match status" value="1"/>
</dbReference>
<feature type="domain" description="Histidine kinase" evidence="11">
    <location>
        <begin position="698"/>
        <end position="921"/>
    </location>
</feature>
<keyword evidence="7" id="KW-0067">ATP-binding</keyword>
<keyword evidence="8" id="KW-0902">Two-component regulatory system</keyword>
<dbReference type="PROSITE" id="PS50109">
    <property type="entry name" value="HIS_KIN"/>
    <property type="match status" value="1"/>
</dbReference>
<dbReference type="InterPro" id="IPR003594">
    <property type="entry name" value="HATPase_dom"/>
</dbReference>
<dbReference type="InterPro" id="IPR000014">
    <property type="entry name" value="PAS"/>
</dbReference>
<dbReference type="PROSITE" id="PS50112">
    <property type="entry name" value="PAS"/>
    <property type="match status" value="1"/>
</dbReference>
<feature type="transmembrane region" description="Helical" evidence="10">
    <location>
        <begin position="228"/>
        <end position="248"/>
    </location>
</feature>
<gene>
    <name evidence="15" type="ORF">RY831_17390</name>
</gene>
<keyword evidence="5" id="KW-0547">Nucleotide-binding</keyword>
<dbReference type="InterPro" id="IPR036890">
    <property type="entry name" value="HATPase_C_sf"/>
</dbReference>
<dbReference type="CDD" id="cd00082">
    <property type="entry name" value="HisKA"/>
    <property type="match status" value="1"/>
</dbReference>
<dbReference type="PANTHER" id="PTHR43065">
    <property type="entry name" value="SENSOR HISTIDINE KINASE"/>
    <property type="match status" value="1"/>
</dbReference>
<dbReference type="InterPro" id="IPR011006">
    <property type="entry name" value="CheY-like_superfamily"/>
</dbReference>
<evidence type="ECO:0000256" key="9">
    <source>
        <dbReference type="PROSITE-ProRule" id="PRU00169"/>
    </source>
</evidence>
<comment type="caution">
    <text evidence="15">The sequence shown here is derived from an EMBL/GenBank/DDBJ whole genome shotgun (WGS) entry which is preliminary data.</text>
</comment>
<protein>
    <recommendedName>
        <fullName evidence="2">histidine kinase</fullName>
        <ecNumber evidence="2">2.7.13.3</ecNumber>
    </recommendedName>
</protein>
<dbReference type="SMART" id="SM00388">
    <property type="entry name" value="HisKA"/>
    <property type="match status" value="1"/>
</dbReference>
<dbReference type="Gene3D" id="1.10.287.130">
    <property type="match status" value="1"/>
</dbReference>
<keyword evidence="10" id="KW-0472">Membrane</keyword>
<evidence type="ECO:0000256" key="4">
    <source>
        <dbReference type="ARBA" id="ARBA00022679"/>
    </source>
</evidence>
<dbReference type="Gene3D" id="3.40.50.2300">
    <property type="match status" value="2"/>
</dbReference>
<dbReference type="EMBL" id="JAWIIV010000014">
    <property type="protein sequence ID" value="MEC4720943.1"/>
    <property type="molecule type" value="Genomic_DNA"/>
</dbReference>
<dbReference type="CDD" id="cd00130">
    <property type="entry name" value="PAS"/>
    <property type="match status" value="1"/>
</dbReference>
<keyword evidence="10" id="KW-0812">Transmembrane</keyword>
<evidence type="ECO:0000256" key="5">
    <source>
        <dbReference type="ARBA" id="ARBA00022741"/>
    </source>
</evidence>
<feature type="modified residue" description="4-aspartylphosphate" evidence="9">
    <location>
        <position position="992"/>
    </location>
</feature>
<accession>A0ABU6JBN4</accession>
<dbReference type="InterPro" id="IPR005467">
    <property type="entry name" value="His_kinase_dom"/>
</dbReference>
<dbReference type="InterPro" id="IPR013767">
    <property type="entry name" value="PAS_fold"/>
</dbReference>
<reference evidence="15 16" key="1">
    <citation type="submission" date="2023-10" db="EMBL/GenBank/DDBJ databases">
        <title>Noviherbaspirillum sp. CPCC 100848 genome assembly.</title>
        <authorList>
            <person name="Li X.Y."/>
            <person name="Fang X.M."/>
        </authorList>
    </citation>
    <scope>NUCLEOTIDE SEQUENCE [LARGE SCALE GENOMIC DNA]</scope>
    <source>
        <strain evidence="15 16">CPCC 100848</strain>
    </source>
</reference>
<evidence type="ECO:0000256" key="7">
    <source>
        <dbReference type="ARBA" id="ARBA00022840"/>
    </source>
</evidence>
<dbReference type="Gene3D" id="3.30.565.10">
    <property type="entry name" value="Histidine kinase-like ATPase, C-terminal domain"/>
    <property type="match status" value="1"/>
</dbReference>
<keyword evidence="16" id="KW-1185">Reference proteome</keyword>
<dbReference type="CDD" id="cd00156">
    <property type="entry name" value="REC"/>
    <property type="match status" value="1"/>
</dbReference>
<evidence type="ECO:0000259" key="13">
    <source>
        <dbReference type="PROSITE" id="PS50112"/>
    </source>
</evidence>
<dbReference type="PRINTS" id="PR00344">
    <property type="entry name" value="BCTRLSENSOR"/>
</dbReference>
<name>A0ABU6JBN4_9BURK</name>
<evidence type="ECO:0000313" key="15">
    <source>
        <dbReference type="EMBL" id="MEC4720943.1"/>
    </source>
</evidence>
<feature type="modified residue" description="4-aspartylphosphate" evidence="9">
    <location>
        <position position="1134"/>
    </location>
</feature>
<feature type="domain" description="Response regulatory" evidence="12">
    <location>
        <begin position="1085"/>
        <end position="1196"/>
    </location>
</feature>
<feature type="transmembrane region" description="Helical" evidence="10">
    <location>
        <begin position="7"/>
        <end position="29"/>
    </location>
</feature>
<evidence type="ECO:0000256" key="1">
    <source>
        <dbReference type="ARBA" id="ARBA00000085"/>
    </source>
</evidence>
<feature type="domain" description="PAS" evidence="13">
    <location>
        <begin position="543"/>
        <end position="614"/>
    </location>
</feature>
<dbReference type="InterPro" id="IPR001789">
    <property type="entry name" value="Sig_transdc_resp-reg_receiver"/>
</dbReference>
<feature type="transmembrane region" description="Helical" evidence="10">
    <location>
        <begin position="74"/>
        <end position="98"/>
    </location>
</feature>
<dbReference type="PANTHER" id="PTHR43065:SF49">
    <property type="entry name" value="HISTIDINE KINASE"/>
    <property type="match status" value="1"/>
</dbReference>
<keyword evidence="4" id="KW-0808">Transferase</keyword>
<dbReference type="EC" id="2.7.13.3" evidence="2"/>
<evidence type="ECO:0000313" key="16">
    <source>
        <dbReference type="Proteomes" id="UP001352263"/>
    </source>
</evidence>
<dbReference type="SUPFAM" id="SSF55785">
    <property type="entry name" value="PYP-like sensor domain (PAS domain)"/>
    <property type="match status" value="1"/>
</dbReference>
<comment type="catalytic activity">
    <reaction evidence="1">
        <text>ATP + protein L-histidine = ADP + protein N-phospho-L-histidine.</text>
        <dbReference type="EC" id="2.7.13.3"/>
    </reaction>
</comment>
<evidence type="ECO:0000256" key="10">
    <source>
        <dbReference type="SAM" id="Phobius"/>
    </source>
</evidence>
<evidence type="ECO:0000256" key="8">
    <source>
        <dbReference type="ARBA" id="ARBA00023012"/>
    </source>
</evidence>
<dbReference type="Pfam" id="PF00072">
    <property type="entry name" value="Response_reg"/>
    <property type="match status" value="2"/>
</dbReference>
<dbReference type="SUPFAM" id="SSF55874">
    <property type="entry name" value="ATPase domain of HSP90 chaperone/DNA topoisomerase II/histidine kinase"/>
    <property type="match status" value="1"/>
</dbReference>
<evidence type="ECO:0000256" key="6">
    <source>
        <dbReference type="ARBA" id="ARBA00022777"/>
    </source>
</evidence>
<dbReference type="InterPro" id="IPR035965">
    <property type="entry name" value="PAS-like_dom_sf"/>
</dbReference>
<feature type="transmembrane region" description="Helical" evidence="10">
    <location>
        <begin position="188"/>
        <end position="207"/>
    </location>
</feature>
<dbReference type="PROSITE" id="PS50110">
    <property type="entry name" value="RESPONSE_REGULATORY"/>
    <property type="match status" value="2"/>
</dbReference>
<evidence type="ECO:0000259" key="12">
    <source>
        <dbReference type="PROSITE" id="PS50110"/>
    </source>
</evidence>
<feature type="domain" description="Response regulatory" evidence="12">
    <location>
        <begin position="942"/>
        <end position="1058"/>
    </location>
</feature>
<feature type="transmembrane region" description="Helical" evidence="10">
    <location>
        <begin position="41"/>
        <end position="62"/>
    </location>
</feature>
<dbReference type="InterPro" id="IPR003661">
    <property type="entry name" value="HisK_dim/P_dom"/>
</dbReference>
<organism evidence="15 16">
    <name type="scientific">Noviherbaspirillum album</name>
    <dbReference type="NCBI Taxonomy" id="3080276"/>
    <lineage>
        <taxon>Bacteria</taxon>
        <taxon>Pseudomonadati</taxon>
        <taxon>Pseudomonadota</taxon>
        <taxon>Betaproteobacteria</taxon>
        <taxon>Burkholderiales</taxon>
        <taxon>Oxalobacteraceae</taxon>
        <taxon>Noviherbaspirillum</taxon>
    </lineage>
</organism>
<dbReference type="Pfam" id="PF00989">
    <property type="entry name" value="PAS"/>
    <property type="match status" value="1"/>
</dbReference>
<evidence type="ECO:0000256" key="3">
    <source>
        <dbReference type="ARBA" id="ARBA00022553"/>
    </source>
</evidence>
<keyword evidence="10" id="KW-1133">Transmembrane helix</keyword>
<feature type="transmembrane region" description="Helical" evidence="10">
    <location>
        <begin position="156"/>
        <end position="182"/>
    </location>
</feature>
<evidence type="ECO:0000256" key="2">
    <source>
        <dbReference type="ARBA" id="ARBA00012438"/>
    </source>
</evidence>
<dbReference type="SMART" id="SM00448">
    <property type="entry name" value="REC"/>
    <property type="match status" value="2"/>
</dbReference>
<sequence>MKPKYPLLPRIAGSLLCLLSLYVLTGWTFEQSDMIRIVPDSPAMAINTALMFLLSGSCLLLAESRGLLLRLYRAAALAVVLLAAAILSQYVFGISLGIDLPAVHAALGDGHERPGRTAPNACIGFIMAGLVFLRRTFVAGALTATARRRKMRFEAAFAAVTTLIGATALLVYLLNLGAMYYWASYNRMATMTALGIMVLGGGLWGLCRIEQAAEARTAEERARKITTLAGGLLTVFAIAAGLGSFALLRHGFEESARDNLVADTNTTGFSIASSLDHVMLLSGAIASQPALRQRLLALEQAASEQSASEQAAQGKAGLTAIATFRAFGQGYMDLGFSSVRIFGAGSEPLFASGPSIGDDSPIEIRLGPNGSLLWDEGLLLRLRHDILHEGRRVGQVVTERHLHGITALIVEAQNSGRTTDVVLCGRSEAGLSCFPGRYEREPVHYRIGASAENARTHPAMLALEGKTGVITIKDARGAALHAGHVPLSRYGLALVTRKEVSELYAPLRERLNWLFGLLALFIASGTFLMRRWVQPLVKHILSEQRRMKAILDNSNDAFIAVGPDGRISDWNLQAERTLGWNANEAIGSDLATLIIPEEQRLLHDRGILSFVSTGTGQVLNRRIEMNVLDRQGRLIPVEVSIAPFRSGEEFGASAFLRDLSEQKEAERRAAERTRELEAAQAALVQSQKLEAVGKLTGGVAHDFNNVLQVIKGSLQLIESEPGHAGKAARRITVAMSAVDRGATLAAQLLAFARRQPLQPRAIHPGRILCGMEELLRRALGEDIDIDLQAPEELWNILADPHQLENVILNLAINARYAMKGGGRLTIVAANVEQDARDAVLEPELQAGQYVVLEIRDTGTGMTAETRERAFEPFFTTKPEGEGTGLGLSMAYGFAKQSGGHISLHSEVGRGTSVKVYLPRSFEQEGAAPATAPDSVIEGGTETILVVEDDPAVRATVVDMLGGLGYRVLLSGDASSALDILKAEPSIALLFTDVVMPGPLRSTELARQASLLNPGIKVLFTSGYTQDAIVHGGRLDPGVHLLSKPYGRTQLAHKLRELLSDGPVRTAKPAGGFASASVLDAGTGLRIALAEDNDDFRVIAMEMLNMLGHRTIGFGRGEDALAAMHNNTIDVLLADISLPGMSGIELARAALVIQPALRVVFISGRADFHVRDFEFPCDMLAKPFTMQQLRQTLDTLQAASAAAE</sequence>
<dbReference type="InterPro" id="IPR036097">
    <property type="entry name" value="HisK_dim/P_sf"/>
</dbReference>
<dbReference type="SUPFAM" id="SSF52172">
    <property type="entry name" value="CheY-like"/>
    <property type="match status" value="2"/>
</dbReference>
<dbReference type="Gene3D" id="3.30.450.20">
    <property type="entry name" value="PAS domain"/>
    <property type="match status" value="1"/>
</dbReference>
<dbReference type="SMART" id="SM00387">
    <property type="entry name" value="HATPase_c"/>
    <property type="match status" value="1"/>
</dbReference>
<evidence type="ECO:0000259" key="11">
    <source>
        <dbReference type="PROSITE" id="PS50109"/>
    </source>
</evidence>
<dbReference type="CDD" id="cd18161">
    <property type="entry name" value="REC_hyHK_blue-like"/>
    <property type="match status" value="1"/>
</dbReference>